<feature type="domain" description="BZIP" evidence="2">
    <location>
        <begin position="145"/>
        <end position="160"/>
    </location>
</feature>
<sequence>MEQKMRRERRGVATGDVVNQQAKWKAVACSRYVTSGPVGGGAMGIYERQRHLVAAGVWGEPFRPDADAVALPLPRPLAAVAPTVTVATTPAPLDVVEAEEVKFGKRLLQAQQDDVAPPVEEEAPPPPSDSFGHDDDARPRDKIQRRLAQNREAARKSRLRKKITGIENGLQFTGAFINFHVHGLIEAADAMVEPLSEAFQDITLFSPL</sequence>
<comment type="caution">
    <text evidence="3">The sequence shown here is derived from an EMBL/GenBank/DDBJ whole genome shotgun (WGS) entry which is preliminary data.</text>
</comment>
<accession>A0A811R7K5</accession>
<evidence type="ECO:0000313" key="4">
    <source>
        <dbReference type="Proteomes" id="UP000604825"/>
    </source>
</evidence>
<organism evidence="3 4">
    <name type="scientific">Miscanthus lutarioriparius</name>
    <dbReference type="NCBI Taxonomy" id="422564"/>
    <lineage>
        <taxon>Eukaryota</taxon>
        <taxon>Viridiplantae</taxon>
        <taxon>Streptophyta</taxon>
        <taxon>Embryophyta</taxon>
        <taxon>Tracheophyta</taxon>
        <taxon>Spermatophyta</taxon>
        <taxon>Magnoliopsida</taxon>
        <taxon>Liliopsida</taxon>
        <taxon>Poales</taxon>
        <taxon>Poaceae</taxon>
        <taxon>PACMAD clade</taxon>
        <taxon>Panicoideae</taxon>
        <taxon>Andropogonodae</taxon>
        <taxon>Andropogoneae</taxon>
        <taxon>Saccharinae</taxon>
        <taxon>Miscanthus</taxon>
    </lineage>
</organism>
<dbReference type="PROSITE" id="PS00036">
    <property type="entry name" value="BZIP_BASIC"/>
    <property type="match status" value="1"/>
</dbReference>
<protein>
    <recommendedName>
        <fullName evidence="2">BZIP domain-containing protein</fullName>
    </recommendedName>
</protein>
<evidence type="ECO:0000259" key="2">
    <source>
        <dbReference type="PROSITE" id="PS00036"/>
    </source>
</evidence>
<dbReference type="Proteomes" id="UP000604825">
    <property type="component" value="Unassembled WGS sequence"/>
</dbReference>
<dbReference type="AlphaFoldDB" id="A0A811R7K5"/>
<evidence type="ECO:0000256" key="1">
    <source>
        <dbReference type="SAM" id="MobiDB-lite"/>
    </source>
</evidence>
<reference evidence="3" key="1">
    <citation type="submission" date="2020-10" db="EMBL/GenBank/DDBJ databases">
        <authorList>
            <person name="Han B."/>
            <person name="Lu T."/>
            <person name="Zhao Q."/>
            <person name="Huang X."/>
            <person name="Zhao Y."/>
        </authorList>
    </citation>
    <scope>NUCLEOTIDE SEQUENCE</scope>
</reference>
<evidence type="ECO:0000313" key="3">
    <source>
        <dbReference type="EMBL" id="CAD6266013.1"/>
    </source>
</evidence>
<name>A0A811R7K5_9POAL</name>
<dbReference type="GO" id="GO:0003700">
    <property type="term" value="F:DNA-binding transcription factor activity"/>
    <property type="evidence" value="ECO:0007669"/>
    <property type="project" value="InterPro"/>
</dbReference>
<gene>
    <name evidence="3" type="ORF">NCGR_LOCUS49318</name>
</gene>
<dbReference type="EMBL" id="CAJGYO010000013">
    <property type="protein sequence ID" value="CAD6266013.1"/>
    <property type="molecule type" value="Genomic_DNA"/>
</dbReference>
<dbReference type="InterPro" id="IPR004827">
    <property type="entry name" value="bZIP"/>
</dbReference>
<proteinExistence type="predicted"/>
<keyword evidence="4" id="KW-1185">Reference proteome</keyword>
<feature type="region of interest" description="Disordered" evidence="1">
    <location>
        <begin position="111"/>
        <end position="139"/>
    </location>
</feature>